<evidence type="ECO:0000313" key="1">
    <source>
        <dbReference type="EMBL" id="MBM6754098.1"/>
    </source>
</evidence>
<dbReference type="RefSeq" id="WP_204776464.1">
    <property type="nucleotide sequence ID" value="NZ_JACJJQ010000018.1"/>
</dbReference>
<sequence length="109" mass="12568">MASNSDSIYYVLSKLKKHPELIISQHPQYSNAIVITFDDQMKVADSEFYFPKNKLLVNRLAPSFVAKNGDLLDYFFQLTSQSNPGYHDVWVTTSHVTKAQQYLIDLSYE</sequence>
<accession>A0ABS2ENU7</accession>
<comment type="caution">
    <text evidence="1">The sequence shown here is derived from an EMBL/GenBank/DDBJ whole genome shotgun (WGS) entry which is preliminary data.</text>
</comment>
<name>A0ABS2ENU7_9LACO</name>
<dbReference type="EMBL" id="JACJJQ010000018">
    <property type="protein sequence ID" value="MBM6754098.1"/>
    <property type="molecule type" value="Genomic_DNA"/>
</dbReference>
<organism evidence="1 2">
    <name type="scientific">Limosilactobacillus alvi</name>
    <dbReference type="NCBI Taxonomy" id="990412"/>
    <lineage>
        <taxon>Bacteria</taxon>
        <taxon>Bacillati</taxon>
        <taxon>Bacillota</taxon>
        <taxon>Bacilli</taxon>
        <taxon>Lactobacillales</taxon>
        <taxon>Lactobacillaceae</taxon>
        <taxon>Limosilactobacillus</taxon>
    </lineage>
</organism>
<protein>
    <submittedName>
        <fullName evidence="1">Uncharacterized protein</fullName>
    </submittedName>
</protein>
<reference evidence="1 2" key="1">
    <citation type="journal article" date="2021" name="Sci. Rep.">
        <title>The distribution of antibiotic resistance genes in chicken gut microbiota commensals.</title>
        <authorList>
            <person name="Juricova H."/>
            <person name="Matiasovicova J."/>
            <person name="Kubasova T."/>
            <person name="Cejkova D."/>
            <person name="Rychlik I."/>
        </authorList>
    </citation>
    <scope>NUCLEOTIDE SEQUENCE [LARGE SCALE GENOMIC DNA]</scope>
    <source>
        <strain evidence="1 2">An810</strain>
    </source>
</reference>
<dbReference type="Proteomes" id="UP000776629">
    <property type="component" value="Unassembled WGS sequence"/>
</dbReference>
<gene>
    <name evidence="1" type="ORF">H5993_04900</name>
</gene>
<evidence type="ECO:0000313" key="2">
    <source>
        <dbReference type="Proteomes" id="UP000776629"/>
    </source>
</evidence>
<keyword evidence="2" id="KW-1185">Reference proteome</keyword>
<proteinExistence type="predicted"/>